<dbReference type="Pfam" id="PF17921">
    <property type="entry name" value="Integrase_H2C2"/>
    <property type="match status" value="1"/>
</dbReference>
<evidence type="ECO:0000259" key="2">
    <source>
        <dbReference type="Pfam" id="PF17921"/>
    </source>
</evidence>
<dbReference type="EC" id="2.7.7.49" evidence="1"/>
<accession>A0AAV1LHL9</accession>
<organism evidence="3 4">
    <name type="scientific">Parnassius mnemosyne</name>
    <name type="common">clouded apollo</name>
    <dbReference type="NCBI Taxonomy" id="213953"/>
    <lineage>
        <taxon>Eukaryota</taxon>
        <taxon>Metazoa</taxon>
        <taxon>Ecdysozoa</taxon>
        <taxon>Arthropoda</taxon>
        <taxon>Hexapoda</taxon>
        <taxon>Insecta</taxon>
        <taxon>Pterygota</taxon>
        <taxon>Neoptera</taxon>
        <taxon>Endopterygota</taxon>
        <taxon>Lepidoptera</taxon>
        <taxon>Glossata</taxon>
        <taxon>Ditrysia</taxon>
        <taxon>Papilionoidea</taxon>
        <taxon>Papilionidae</taxon>
        <taxon>Parnassiinae</taxon>
        <taxon>Parnassini</taxon>
        <taxon>Parnassius</taxon>
        <taxon>Driopa</taxon>
    </lineage>
</organism>
<dbReference type="GO" id="GO:0003964">
    <property type="term" value="F:RNA-directed DNA polymerase activity"/>
    <property type="evidence" value="ECO:0007669"/>
    <property type="project" value="UniProtKB-EC"/>
</dbReference>
<proteinExistence type="predicted"/>
<dbReference type="Proteomes" id="UP001314205">
    <property type="component" value="Unassembled WGS sequence"/>
</dbReference>
<keyword evidence="4" id="KW-1185">Reference proteome</keyword>
<dbReference type="InterPro" id="IPR050951">
    <property type="entry name" value="Retrovirus_Pol_polyprotein"/>
</dbReference>
<dbReference type="InterPro" id="IPR041588">
    <property type="entry name" value="Integrase_H2C2"/>
</dbReference>
<sequence>MNELHSSHFGTNRMKKIALSYFWWPTIDKDISNITVSCLICLENRDNPEKALLSTWPCSESVWESCMQVMVRDYRNKAKKMDLCGSKAVIKVQGRLVKRHVNQMLKCAVTV</sequence>
<evidence type="ECO:0000256" key="1">
    <source>
        <dbReference type="ARBA" id="ARBA00012493"/>
    </source>
</evidence>
<gene>
    <name evidence="3" type="ORF">PARMNEM_LOCUS14522</name>
</gene>
<reference evidence="3 4" key="1">
    <citation type="submission" date="2023-11" db="EMBL/GenBank/DDBJ databases">
        <authorList>
            <person name="Hedman E."/>
            <person name="Englund M."/>
            <person name="Stromberg M."/>
            <person name="Nyberg Akerstrom W."/>
            <person name="Nylinder S."/>
            <person name="Jareborg N."/>
            <person name="Kallberg Y."/>
            <person name="Kronander E."/>
        </authorList>
    </citation>
    <scope>NUCLEOTIDE SEQUENCE [LARGE SCALE GENOMIC DNA]</scope>
</reference>
<name>A0AAV1LHL9_9NEOP</name>
<dbReference type="PANTHER" id="PTHR37984">
    <property type="entry name" value="PROTEIN CBG26694"/>
    <property type="match status" value="1"/>
</dbReference>
<dbReference type="Gene3D" id="1.10.340.70">
    <property type="match status" value="1"/>
</dbReference>
<dbReference type="AlphaFoldDB" id="A0AAV1LHL9"/>
<dbReference type="EMBL" id="CAVLGL010000091">
    <property type="protein sequence ID" value="CAK1594965.1"/>
    <property type="molecule type" value="Genomic_DNA"/>
</dbReference>
<comment type="caution">
    <text evidence="3">The sequence shown here is derived from an EMBL/GenBank/DDBJ whole genome shotgun (WGS) entry which is preliminary data.</text>
</comment>
<dbReference type="PANTHER" id="PTHR37984:SF5">
    <property type="entry name" value="PROTEIN NYNRIN-LIKE"/>
    <property type="match status" value="1"/>
</dbReference>
<feature type="domain" description="Integrase zinc-binding" evidence="2">
    <location>
        <begin position="2"/>
        <end position="45"/>
    </location>
</feature>
<evidence type="ECO:0000313" key="3">
    <source>
        <dbReference type="EMBL" id="CAK1594965.1"/>
    </source>
</evidence>
<evidence type="ECO:0000313" key="4">
    <source>
        <dbReference type="Proteomes" id="UP001314205"/>
    </source>
</evidence>
<protein>
    <recommendedName>
        <fullName evidence="1">RNA-directed DNA polymerase</fullName>
        <ecNumber evidence="1">2.7.7.49</ecNumber>
    </recommendedName>
</protein>